<evidence type="ECO:0000313" key="3">
    <source>
        <dbReference type="Proteomes" id="UP001215598"/>
    </source>
</evidence>
<dbReference type="AlphaFoldDB" id="A0AAD7NLJ1"/>
<accession>A0AAD7NLJ1</accession>
<evidence type="ECO:0000256" key="1">
    <source>
        <dbReference type="SAM" id="Phobius"/>
    </source>
</evidence>
<dbReference type="EMBL" id="JARKIB010000023">
    <property type="protein sequence ID" value="KAJ7766879.1"/>
    <property type="molecule type" value="Genomic_DNA"/>
</dbReference>
<keyword evidence="1" id="KW-1133">Transmembrane helix</keyword>
<protein>
    <submittedName>
        <fullName evidence="2">Uncharacterized protein</fullName>
    </submittedName>
</protein>
<comment type="caution">
    <text evidence="2">The sequence shown here is derived from an EMBL/GenBank/DDBJ whole genome shotgun (WGS) entry which is preliminary data.</text>
</comment>
<reference evidence="2" key="1">
    <citation type="submission" date="2023-03" db="EMBL/GenBank/DDBJ databases">
        <title>Massive genome expansion in bonnet fungi (Mycena s.s.) driven by repeated elements and novel gene families across ecological guilds.</title>
        <authorList>
            <consortium name="Lawrence Berkeley National Laboratory"/>
            <person name="Harder C.B."/>
            <person name="Miyauchi S."/>
            <person name="Viragh M."/>
            <person name="Kuo A."/>
            <person name="Thoen E."/>
            <person name="Andreopoulos B."/>
            <person name="Lu D."/>
            <person name="Skrede I."/>
            <person name="Drula E."/>
            <person name="Henrissat B."/>
            <person name="Morin E."/>
            <person name="Kohler A."/>
            <person name="Barry K."/>
            <person name="LaButti K."/>
            <person name="Morin E."/>
            <person name="Salamov A."/>
            <person name="Lipzen A."/>
            <person name="Mereny Z."/>
            <person name="Hegedus B."/>
            <person name="Baldrian P."/>
            <person name="Stursova M."/>
            <person name="Weitz H."/>
            <person name="Taylor A."/>
            <person name="Grigoriev I.V."/>
            <person name="Nagy L.G."/>
            <person name="Martin F."/>
            <person name="Kauserud H."/>
        </authorList>
    </citation>
    <scope>NUCLEOTIDE SEQUENCE</scope>
    <source>
        <strain evidence="2">CBHHK182m</strain>
    </source>
</reference>
<feature type="transmembrane region" description="Helical" evidence="1">
    <location>
        <begin position="34"/>
        <end position="54"/>
    </location>
</feature>
<sequence length="360" mass="40207">MNAFLLDSIASRFNDSDFYNLHLPQYAYVVEKNATIILLAFAAFIILLALIFPFSSSSHPPDKPSDAVEALLTVLSPTYAAWPKDYAHLVAHNTSPRSRTLSISMDSLISKVYDGTLEVRNYADLPDLFSEHLVVYGWRISLALETSWNLEVLRWSIGSHFSWRTPSAEPRRALKRAHGTSKPKDESPLSFSLTPNTHLDLDYTPFSAFESSLLELRTTLAPGTSATLEFTAPAAHLTFLSTHFTLCAVPLLPRRHCITRTTPTRTRTTTPLLGSLHRVLELLTAGPAALALESVLNVSRKYADGLNAAALHLEEDRAARTAFVHQWGVAGWREQRLMMAWEAALFSAEHLTRWIVVVRK</sequence>
<evidence type="ECO:0000313" key="2">
    <source>
        <dbReference type="EMBL" id="KAJ7766879.1"/>
    </source>
</evidence>
<keyword evidence="1" id="KW-0472">Membrane</keyword>
<gene>
    <name evidence="2" type="ORF">B0H16DRAFT_1412808</name>
</gene>
<dbReference type="Proteomes" id="UP001215598">
    <property type="component" value="Unassembled WGS sequence"/>
</dbReference>
<organism evidence="2 3">
    <name type="scientific">Mycena metata</name>
    <dbReference type="NCBI Taxonomy" id="1033252"/>
    <lineage>
        <taxon>Eukaryota</taxon>
        <taxon>Fungi</taxon>
        <taxon>Dikarya</taxon>
        <taxon>Basidiomycota</taxon>
        <taxon>Agaricomycotina</taxon>
        <taxon>Agaricomycetes</taxon>
        <taxon>Agaricomycetidae</taxon>
        <taxon>Agaricales</taxon>
        <taxon>Marasmiineae</taxon>
        <taxon>Mycenaceae</taxon>
        <taxon>Mycena</taxon>
    </lineage>
</organism>
<name>A0AAD7NLJ1_9AGAR</name>
<proteinExistence type="predicted"/>
<keyword evidence="1" id="KW-0812">Transmembrane</keyword>
<keyword evidence="3" id="KW-1185">Reference proteome</keyword>